<dbReference type="Proteomes" id="UP001212841">
    <property type="component" value="Unassembled WGS sequence"/>
</dbReference>
<accession>A0AAD5S1P3</accession>
<evidence type="ECO:0000256" key="1">
    <source>
        <dbReference type="ARBA" id="ARBA00022884"/>
    </source>
</evidence>
<dbReference type="PANTHER" id="PTHR45880:SF1">
    <property type="entry name" value="RNA-BINDING MOTIF PROTEIN, X-LINKED 2"/>
    <property type="match status" value="1"/>
</dbReference>
<protein>
    <submittedName>
        <fullName evidence="5">RNA-binding motif protein, X-linked 2</fullName>
    </submittedName>
</protein>
<reference evidence="5" key="1">
    <citation type="submission" date="2020-05" db="EMBL/GenBank/DDBJ databases">
        <title>Phylogenomic resolution of chytrid fungi.</title>
        <authorList>
            <person name="Stajich J.E."/>
            <person name="Amses K."/>
            <person name="Simmons R."/>
            <person name="Seto K."/>
            <person name="Myers J."/>
            <person name="Bonds A."/>
            <person name="Quandt C.A."/>
            <person name="Barry K."/>
            <person name="Liu P."/>
            <person name="Grigoriev I."/>
            <person name="Longcore J.E."/>
            <person name="James T.Y."/>
        </authorList>
    </citation>
    <scope>NUCLEOTIDE SEQUENCE</scope>
    <source>
        <strain evidence="5">JEL0318</strain>
    </source>
</reference>
<feature type="region of interest" description="Disordered" evidence="3">
    <location>
        <begin position="182"/>
        <end position="257"/>
    </location>
</feature>
<dbReference type="CDD" id="cd12411">
    <property type="entry name" value="RRM_ist3_like"/>
    <property type="match status" value="1"/>
</dbReference>
<dbReference type="Gene3D" id="3.30.70.330">
    <property type="match status" value="1"/>
</dbReference>
<keyword evidence="6" id="KW-1185">Reference proteome</keyword>
<keyword evidence="1 2" id="KW-0694">RNA-binding</keyword>
<evidence type="ECO:0000313" key="5">
    <source>
        <dbReference type="EMBL" id="KAJ3032558.1"/>
    </source>
</evidence>
<feature type="region of interest" description="Disordered" evidence="3">
    <location>
        <begin position="111"/>
        <end position="170"/>
    </location>
</feature>
<feature type="domain" description="RRM" evidence="4">
    <location>
        <begin position="33"/>
        <end position="111"/>
    </location>
</feature>
<feature type="compositionally biased region" description="Basic and acidic residues" evidence="3">
    <location>
        <begin position="111"/>
        <end position="132"/>
    </location>
</feature>
<dbReference type="PROSITE" id="PS50102">
    <property type="entry name" value="RRM"/>
    <property type="match status" value="1"/>
</dbReference>
<feature type="compositionally biased region" description="Basic residues" evidence="3">
    <location>
        <begin position="183"/>
        <end position="207"/>
    </location>
</feature>
<evidence type="ECO:0000259" key="4">
    <source>
        <dbReference type="PROSITE" id="PS50102"/>
    </source>
</evidence>
<dbReference type="PANTHER" id="PTHR45880">
    <property type="entry name" value="RNA-BINDING MOTIF PROTEIN, X-LINKED 2"/>
    <property type="match status" value="1"/>
</dbReference>
<dbReference type="InterPro" id="IPR045844">
    <property type="entry name" value="RRM_Ist3-like"/>
</dbReference>
<dbReference type="GO" id="GO:0071011">
    <property type="term" value="C:precatalytic spliceosome"/>
    <property type="evidence" value="ECO:0007669"/>
    <property type="project" value="TreeGrafter"/>
</dbReference>
<dbReference type="GO" id="GO:0003723">
    <property type="term" value="F:RNA binding"/>
    <property type="evidence" value="ECO:0007669"/>
    <property type="project" value="UniProtKB-UniRule"/>
</dbReference>
<dbReference type="EMBL" id="JADGJD010002438">
    <property type="protein sequence ID" value="KAJ3032558.1"/>
    <property type="molecule type" value="Genomic_DNA"/>
</dbReference>
<feature type="compositionally biased region" description="Basic and acidic residues" evidence="3">
    <location>
        <begin position="208"/>
        <end position="224"/>
    </location>
</feature>
<dbReference type="SMART" id="SM00360">
    <property type="entry name" value="RRM"/>
    <property type="match status" value="1"/>
</dbReference>
<dbReference type="Pfam" id="PF00076">
    <property type="entry name" value="RRM_1"/>
    <property type="match status" value="1"/>
</dbReference>
<evidence type="ECO:0000256" key="3">
    <source>
        <dbReference type="SAM" id="MobiDB-lite"/>
    </source>
</evidence>
<feature type="compositionally biased region" description="Basic and acidic residues" evidence="3">
    <location>
        <begin position="161"/>
        <end position="170"/>
    </location>
</feature>
<dbReference type="GO" id="GO:0000398">
    <property type="term" value="P:mRNA splicing, via spliceosome"/>
    <property type="evidence" value="ECO:0007669"/>
    <property type="project" value="InterPro"/>
</dbReference>
<dbReference type="InterPro" id="IPR035979">
    <property type="entry name" value="RBD_domain_sf"/>
</dbReference>
<dbReference type="InterPro" id="IPR051847">
    <property type="entry name" value="RNA_proc/Spliceosome_comp"/>
</dbReference>
<dbReference type="InterPro" id="IPR012677">
    <property type="entry name" value="Nucleotide-bd_a/b_plait_sf"/>
</dbReference>
<dbReference type="InterPro" id="IPR000504">
    <property type="entry name" value="RRM_dom"/>
</dbReference>
<gene>
    <name evidence="5" type="primary">RBMX2</name>
    <name evidence="5" type="ORF">HK097_005194</name>
</gene>
<sequence length="279" mass="31119">MNNMKAVQRLNAVELFRDVNDSASWHAQYSDSAYVYVGGIPFQLTEGDLIAVFSQYGEIVDINLVRDKQTGKPKGFAFIAYEDQRSTVLAVDNFNGISILNRTIRVDHVGKYRGPKKDDDYDSEEEKKRKMEILPSHLVPKEWKKGDPVSSDDSDAEEADDPIKRKLAELDPEDPMREYYVKKLAKKAKKRAKKGKKEKKEKKKEKKHKGDDLEGGRDRAEGGSRGKGAGGDDDNGIAHRHQCDGLRPTETNEDLLKELGATVESAVRGTAGGILGEVV</sequence>
<dbReference type="SUPFAM" id="SSF54928">
    <property type="entry name" value="RNA-binding domain, RBD"/>
    <property type="match status" value="1"/>
</dbReference>
<feature type="compositionally biased region" description="Acidic residues" evidence="3">
    <location>
        <begin position="150"/>
        <end position="160"/>
    </location>
</feature>
<name>A0AAD5S1P3_9FUNG</name>
<dbReference type="GO" id="GO:0071013">
    <property type="term" value="C:catalytic step 2 spliceosome"/>
    <property type="evidence" value="ECO:0007669"/>
    <property type="project" value="TreeGrafter"/>
</dbReference>
<organism evidence="5 6">
    <name type="scientific">Rhizophlyctis rosea</name>
    <dbReference type="NCBI Taxonomy" id="64517"/>
    <lineage>
        <taxon>Eukaryota</taxon>
        <taxon>Fungi</taxon>
        <taxon>Fungi incertae sedis</taxon>
        <taxon>Chytridiomycota</taxon>
        <taxon>Chytridiomycota incertae sedis</taxon>
        <taxon>Chytridiomycetes</taxon>
        <taxon>Rhizophlyctidales</taxon>
        <taxon>Rhizophlyctidaceae</taxon>
        <taxon>Rhizophlyctis</taxon>
    </lineage>
</organism>
<comment type="caution">
    <text evidence="5">The sequence shown here is derived from an EMBL/GenBank/DDBJ whole genome shotgun (WGS) entry which is preliminary data.</text>
</comment>
<dbReference type="AlphaFoldDB" id="A0AAD5S1P3"/>
<evidence type="ECO:0000313" key="6">
    <source>
        <dbReference type="Proteomes" id="UP001212841"/>
    </source>
</evidence>
<proteinExistence type="predicted"/>
<evidence type="ECO:0000256" key="2">
    <source>
        <dbReference type="PROSITE-ProRule" id="PRU00176"/>
    </source>
</evidence>
<dbReference type="GO" id="GO:0005686">
    <property type="term" value="C:U2 snRNP"/>
    <property type="evidence" value="ECO:0007669"/>
    <property type="project" value="TreeGrafter"/>
</dbReference>